<dbReference type="Proteomes" id="UP000030746">
    <property type="component" value="Unassembled WGS sequence"/>
</dbReference>
<organism evidence="1 2">
    <name type="scientific">Lottia gigantea</name>
    <name type="common">Giant owl limpet</name>
    <dbReference type="NCBI Taxonomy" id="225164"/>
    <lineage>
        <taxon>Eukaryota</taxon>
        <taxon>Metazoa</taxon>
        <taxon>Spiralia</taxon>
        <taxon>Lophotrochozoa</taxon>
        <taxon>Mollusca</taxon>
        <taxon>Gastropoda</taxon>
        <taxon>Patellogastropoda</taxon>
        <taxon>Lottioidea</taxon>
        <taxon>Lottiidae</taxon>
        <taxon>Lottia</taxon>
    </lineage>
</organism>
<dbReference type="AlphaFoldDB" id="V4CT01"/>
<dbReference type="KEGG" id="lgi:LOTGIDRAFT_152562"/>
<sequence length="228" mass="26076">MAEATENSELLLNSSSTDMVLGPNLDFRRTEQIQFDNSQILTNNISPLPSLALLQSQIGLPQTKDFKETGCSGVDLIKIMKRYNQFRGLITIQELRQKLRYNLINVGGYFVSINKNTPGHIVGVMVLPNYVIEYFDSAGNEPADLNPESNYEVIYNTVKLQNDGNMTCGLHAWFFLTLRFQDISMDDIIKLYPSQCDDLTLEDNDTFVNDKMNEDIIKWLYWRNNPAT</sequence>
<accession>V4CT01</accession>
<dbReference type="RefSeq" id="XP_009044240.1">
    <property type="nucleotide sequence ID" value="XM_009045992.1"/>
</dbReference>
<protein>
    <submittedName>
        <fullName evidence="1">Uncharacterized protein</fullName>
    </submittedName>
</protein>
<evidence type="ECO:0000313" key="1">
    <source>
        <dbReference type="EMBL" id="ESP05695.1"/>
    </source>
</evidence>
<dbReference type="CTD" id="20235711"/>
<proteinExistence type="predicted"/>
<reference evidence="1 2" key="1">
    <citation type="journal article" date="2013" name="Nature">
        <title>Insights into bilaterian evolution from three spiralian genomes.</title>
        <authorList>
            <person name="Simakov O."/>
            <person name="Marletaz F."/>
            <person name="Cho S.J."/>
            <person name="Edsinger-Gonzales E."/>
            <person name="Havlak P."/>
            <person name="Hellsten U."/>
            <person name="Kuo D.H."/>
            <person name="Larsson T."/>
            <person name="Lv J."/>
            <person name="Arendt D."/>
            <person name="Savage R."/>
            <person name="Osoegawa K."/>
            <person name="de Jong P."/>
            <person name="Grimwood J."/>
            <person name="Chapman J.A."/>
            <person name="Shapiro H."/>
            <person name="Aerts A."/>
            <person name="Otillar R.P."/>
            <person name="Terry A.Y."/>
            <person name="Boore J.L."/>
            <person name="Grigoriev I.V."/>
            <person name="Lindberg D.R."/>
            <person name="Seaver E.C."/>
            <person name="Weisblat D.A."/>
            <person name="Putnam N.H."/>
            <person name="Rokhsar D.S."/>
        </authorList>
    </citation>
    <scope>NUCLEOTIDE SEQUENCE [LARGE SCALE GENOMIC DNA]</scope>
</reference>
<dbReference type="HOGENOM" id="CLU_1215961_0_0_1"/>
<dbReference type="EMBL" id="KB199650">
    <property type="protein sequence ID" value="ESP05695.1"/>
    <property type="molecule type" value="Genomic_DNA"/>
</dbReference>
<dbReference type="GeneID" id="20235711"/>
<name>V4CT01_LOTGI</name>
<evidence type="ECO:0000313" key="2">
    <source>
        <dbReference type="Proteomes" id="UP000030746"/>
    </source>
</evidence>
<keyword evidence="2" id="KW-1185">Reference proteome</keyword>
<gene>
    <name evidence="1" type="ORF">LOTGIDRAFT_152562</name>
</gene>